<comment type="caution">
    <text evidence="7">The sequence shown here is derived from an EMBL/GenBank/DDBJ whole genome shotgun (WGS) entry which is preliminary data.</text>
</comment>
<dbReference type="InterPro" id="IPR011990">
    <property type="entry name" value="TPR-like_helical_dom_sf"/>
</dbReference>
<protein>
    <recommendedName>
        <fullName evidence="6">Suppressor of forked domain-containing protein</fullName>
    </recommendedName>
</protein>
<evidence type="ECO:0000256" key="5">
    <source>
        <dbReference type="SAM" id="MobiDB-lite"/>
    </source>
</evidence>
<feature type="repeat" description="TPR" evidence="4">
    <location>
        <begin position="292"/>
        <end position="325"/>
    </location>
</feature>
<keyword evidence="4" id="KW-0802">TPR repeat</keyword>
<dbReference type="PANTHER" id="PTHR19980">
    <property type="entry name" value="RNA CLEAVAGE STIMULATION FACTOR"/>
    <property type="match status" value="1"/>
</dbReference>
<organism evidence="7 8">
    <name type="scientific">Liquidambar formosana</name>
    <name type="common">Formosan gum</name>
    <dbReference type="NCBI Taxonomy" id="63359"/>
    <lineage>
        <taxon>Eukaryota</taxon>
        <taxon>Viridiplantae</taxon>
        <taxon>Streptophyta</taxon>
        <taxon>Embryophyta</taxon>
        <taxon>Tracheophyta</taxon>
        <taxon>Spermatophyta</taxon>
        <taxon>Magnoliopsida</taxon>
        <taxon>eudicotyledons</taxon>
        <taxon>Gunneridae</taxon>
        <taxon>Pentapetalae</taxon>
        <taxon>Saxifragales</taxon>
        <taxon>Altingiaceae</taxon>
        <taxon>Liquidambar</taxon>
    </lineage>
</organism>
<dbReference type="EMBL" id="JBBPBK010000010">
    <property type="protein sequence ID" value="KAK9277335.1"/>
    <property type="molecule type" value="Genomic_DNA"/>
</dbReference>
<feature type="region of interest" description="Disordered" evidence="5">
    <location>
        <begin position="672"/>
        <end position="780"/>
    </location>
</feature>
<dbReference type="PANTHER" id="PTHR19980:SF0">
    <property type="entry name" value="CLEAVAGE STIMULATION FACTOR SUBUNIT 3"/>
    <property type="match status" value="1"/>
</dbReference>
<dbReference type="GO" id="GO:0003729">
    <property type="term" value="F:mRNA binding"/>
    <property type="evidence" value="ECO:0007669"/>
    <property type="project" value="TreeGrafter"/>
</dbReference>
<evidence type="ECO:0000256" key="1">
    <source>
        <dbReference type="ARBA" id="ARBA00004123"/>
    </source>
</evidence>
<dbReference type="InterPro" id="IPR019734">
    <property type="entry name" value="TPR_rpt"/>
</dbReference>
<comment type="subcellular location">
    <subcellularLocation>
        <location evidence="1">Nucleus</location>
    </subcellularLocation>
</comment>
<name>A0AAP0RG89_LIQFO</name>
<keyword evidence="2" id="KW-0677">Repeat</keyword>
<dbReference type="AlphaFoldDB" id="A0AAP0RG89"/>
<feature type="compositionally biased region" description="Polar residues" evidence="5">
    <location>
        <begin position="672"/>
        <end position="696"/>
    </location>
</feature>
<dbReference type="GO" id="GO:0005634">
    <property type="term" value="C:nucleus"/>
    <property type="evidence" value="ECO:0007669"/>
    <property type="project" value="UniProtKB-SubCell"/>
</dbReference>
<dbReference type="Pfam" id="PF05843">
    <property type="entry name" value="Suf"/>
    <property type="match status" value="1"/>
</dbReference>
<dbReference type="Proteomes" id="UP001415857">
    <property type="component" value="Unassembled WGS sequence"/>
</dbReference>
<evidence type="ECO:0000259" key="6">
    <source>
        <dbReference type="Pfam" id="PF05843"/>
    </source>
</evidence>
<feature type="compositionally biased region" description="Basic and acidic residues" evidence="5">
    <location>
        <begin position="713"/>
        <end position="726"/>
    </location>
</feature>
<evidence type="ECO:0000313" key="8">
    <source>
        <dbReference type="Proteomes" id="UP001415857"/>
    </source>
</evidence>
<evidence type="ECO:0000313" key="7">
    <source>
        <dbReference type="EMBL" id="KAK9277335.1"/>
    </source>
</evidence>
<dbReference type="FunFam" id="1.25.40.1040:FF:000005">
    <property type="entry name" value="Cleavage stimulation factor subunit 77"/>
    <property type="match status" value="1"/>
</dbReference>
<dbReference type="SMART" id="SM00386">
    <property type="entry name" value="HAT"/>
    <property type="match status" value="10"/>
</dbReference>
<evidence type="ECO:0000256" key="3">
    <source>
        <dbReference type="ARBA" id="ARBA00023242"/>
    </source>
</evidence>
<sequence length="780" mass="87324">MAEGGRNSIENHAGAEVKDKTLSENVMVDKYNVEAAEILANEVQHLPISEAVPIYEQLLSAFPTAAKYWKQYVEAYMAVNNDDATKQIFSRCLLNCLQIPLWRCYIRFIRKVNEKKGVEGQEETRKAFDFMLSYVGADIASGPLWMEYITFLKSLPALTVQEESHRMTAVRKAYQKAIVTPTHHVEQLWKEYENFENSVSRALAKGLLSEYQPKYNSARAVYRERKKYVDEIDWNMLAVPPTGSYKEELQWMAWKRFLAFEKGNPQRIDSVSSNKRIVYTYEQCLMYLYHYSDVWYDYATWHEKAGSIDAAIKVFQRAVKALPDSEMLRYAYAELEESRGAIQPAKKIYESLLGDGVNATALAHIQFIRFLRRTEGVEAARKYFLDARKSPNCTYHVYVAYAMMAFCLDKDPKIAHNVFEAGLKRFMHEPGYILEYADFLSRLNDDRNIRALFERALSSLPPEESVEVWKRFTQFEQTYGDLTSMLKVEQRRKEALSRTGEDGGSVLDSSLQDVVSRYSFMDLWPCSSKDLDHLARIEWLAKNINKKVDKLAVLNGDGSTDKGSLSLTTNSNPSAKVIYPDTSRMVIYDPRQKPATGFLPSTTAPGLPAVSSTLSNPSVSIVGGGISNAFDEVLKATPPALAMFIANLPTVEGPSPDVDVVLSILLQSNIQTGQTGKSGSPSAQLSAGPAPTTSDLSGSSKSHPIPSGSSFKSMRERQSGKRKDQDRQEDDETATVQSVPLPRDVFKIRQIQKARGGTTSQTGSASYGSAFSGELSGSTG</sequence>
<feature type="compositionally biased region" description="Polar residues" evidence="5">
    <location>
        <begin position="757"/>
        <end position="780"/>
    </location>
</feature>
<accession>A0AAP0RG89</accession>
<dbReference type="Gene3D" id="1.25.40.1040">
    <property type="match status" value="1"/>
</dbReference>
<evidence type="ECO:0000256" key="4">
    <source>
        <dbReference type="PROSITE-ProRule" id="PRU00339"/>
    </source>
</evidence>
<feature type="compositionally biased region" description="Low complexity" evidence="5">
    <location>
        <begin position="697"/>
        <end position="710"/>
    </location>
</feature>
<keyword evidence="3" id="KW-0539">Nucleus</keyword>
<gene>
    <name evidence="7" type="ORF">L1049_006876</name>
</gene>
<dbReference type="InterPro" id="IPR003107">
    <property type="entry name" value="HAT"/>
</dbReference>
<reference evidence="7 8" key="1">
    <citation type="journal article" date="2024" name="Plant J.">
        <title>Genome sequences and population genomics reveal climatic adaptation and genomic divergence between two closely related sweetgum species.</title>
        <authorList>
            <person name="Xu W.Q."/>
            <person name="Ren C.Q."/>
            <person name="Zhang X.Y."/>
            <person name="Comes H.P."/>
            <person name="Liu X.H."/>
            <person name="Li Y.G."/>
            <person name="Kettle C.J."/>
            <person name="Jalonen R."/>
            <person name="Gaisberger H."/>
            <person name="Ma Y.Z."/>
            <person name="Qiu Y.X."/>
        </authorList>
    </citation>
    <scope>NUCLEOTIDE SEQUENCE [LARGE SCALE GENOMIC DNA]</scope>
    <source>
        <strain evidence="7">Hangzhou</strain>
    </source>
</reference>
<keyword evidence="8" id="KW-1185">Reference proteome</keyword>
<dbReference type="GO" id="GO:0031124">
    <property type="term" value="P:mRNA 3'-end processing"/>
    <property type="evidence" value="ECO:0007669"/>
    <property type="project" value="InterPro"/>
</dbReference>
<dbReference type="InterPro" id="IPR045243">
    <property type="entry name" value="Rna14-like"/>
</dbReference>
<proteinExistence type="predicted"/>
<dbReference type="InterPro" id="IPR008847">
    <property type="entry name" value="Suf"/>
</dbReference>
<dbReference type="PROSITE" id="PS50005">
    <property type="entry name" value="TPR"/>
    <property type="match status" value="1"/>
</dbReference>
<evidence type="ECO:0000256" key="2">
    <source>
        <dbReference type="ARBA" id="ARBA00022737"/>
    </source>
</evidence>
<feature type="domain" description="Suppressor of forked" evidence="6">
    <location>
        <begin position="20"/>
        <end position="531"/>
    </location>
</feature>
<dbReference type="SUPFAM" id="SSF48452">
    <property type="entry name" value="TPR-like"/>
    <property type="match status" value="1"/>
</dbReference>